<accession>A0A4V2JUK3</accession>
<organism evidence="2 3">
    <name type="scientific">Hamiltosporidium tvaerminnensis</name>
    <dbReference type="NCBI Taxonomy" id="1176355"/>
    <lineage>
        <taxon>Eukaryota</taxon>
        <taxon>Fungi</taxon>
        <taxon>Fungi incertae sedis</taxon>
        <taxon>Microsporidia</taxon>
        <taxon>Dubosqiidae</taxon>
        <taxon>Hamiltosporidium</taxon>
    </lineage>
</organism>
<name>A0A4V2JUK3_9MICR</name>
<dbReference type="AlphaFoldDB" id="A0A4V2JUK3"/>
<evidence type="ECO:0000256" key="1">
    <source>
        <dbReference type="SAM" id="MobiDB-lite"/>
    </source>
</evidence>
<proteinExistence type="predicted"/>
<feature type="compositionally biased region" description="Polar residues" evidence="1">
    <location>
        <begin position="696"/>
        <end position="713"/>
    </location>
</feature>
<feature type="non-terminal residue" evidence="2">
    <location>
        <position position="755"/>
    </location>
</feature>
<evidence type="ECO:0000313" key="3">
    <source>
        <dbReference type="Proteomes" id="UP000292362"/>
    </source>
</evidence>
<comment type="caution">
    <text evidence="2">The sequence shown here is derived from an EMBL/GenBank/DDBJ whole genome shotgun (WGS) entry which is preliminary data.</text>
</comment>
<reference evidence="2 3" key="1">
    <citation type="submission" date="2017-12" db="EMBL/GenBank/DDBJ databases">
        <authorList>
            <person name="Pombert J.-F."/>
            <person name="Haag K.L."/>
            <person name="Ebert D."/>
        </authorList>
    </citation>
    <scope>NUCLEOTIDE SEQUENCE [LARGE SCALE GENOMIC DNA]</scope>
    <source>
        <strain evidence="2">FI-OER-3-3</strain>
    </source>
</reference>
<gene>
    <name evidence="2" type="ORF">CWI37_0968p0020</name>
</gene>
<sequence>MEENIFKLANTDKISNFRLQFGGYFPLETKINLPSENSLSACYCSYREKVSDNALNQHPKLHQKRSTVTAKNSKSNKDSKSNNETIKTSIEPNDKTFEDTRLNSYKPKISNREPIQQILEPISKDSKTRGDEKKYPIKNISESLKNEIIHENNNEKYLLITFPIHSNDKDISNNTHNTQLILSGNVQNEIVIPNYNKPPNDIITEEIKAEDQKIPIIQVENPNSFVTNNFTQNENITKQEISLKPSVTDILNEHGETTIDSKIEYIDKRTGMAIYHPLISKGIVDSVHAQHISEDSNEKEKENENEILNKYFNWYKKNVNEDTQYNDILYVLHDYTQNEALMNHNIDINTIVDQNGNPIPDAKSKREILVNFLLYYKSFVNPNGQDHFNNIGHTHAKKRHDIIKKTYAISDINKNFKEDVNQNIQKPINYSDLDSAETHSNEKYDKFVQIFQNQENHKTLNSLNNNNFGINRDYFPSLNIIPSSQKYTENENHDIFPPQYFSNTYPGATEDKIDFYPNTTESNMTKSKYPDNKSYMPGVHSNIYRFSNTDDKIDDSGIPYVFDRNNLEVNVMFREEGADSHSNIGSEYKNPNVSYTNYFNILSGLDSNTTKNTKNMHYGENTDKAIKKFDIAHQKTHLGTPNMSESEYFTYGNPNYGVIKEQGENNDAGIVGNIESGNTLNRNPYYNSLYHDINSNTTKDNESTNLSNTNEFNNAKKPGIKYGTNETESLNTFKGNGRYDENNISKATDYMPWDS</sequence>
<evidence type="ECO:0000313" key="2">
    <source>
        <dbReference type="EMBL" id="TBU00562.1"/>
    </source>
</evidence>
<protein>
    <submittedName>
        <fullName evidence="2">Uncharacterized protein</fullName>
    </submittedName>
</protein>
<feature type="region of interest" description="Disordered" evidence="1">
    <location>
        <begin position="696"/>
        <end position="723"/>
    </location>
</feature>
<dbReference type="EMBL" id="PITJ01000968">
    <property type="protein sequence ID" value="TBU00562.1"/>
    <property type="molecule type" value="Genomic_DNA"/>
</dbReference>
<dbReference type="Proteomes" id="UP000292362">
    <property type="component" value="Unassembled WGS sequence"/>
</dbReference>
<feature type="region of interest" description="Disordered" evidence="1">
    <location>
        <begin position="55"/>
        <end position="112"/>
    </location>
</feature>
<dbReference type="VEuPathDB" id="MicrosporidiaDB:CWI37_0968p0020"/>
<feature type="compositionally biased region" description="Basic and acidic residues" evidence="1">
    <location>
        <begin position="92"/>
        <end position="101"/>
    </location>
</feature>